<sequence length="481" mass="52073">MAASPAAADGPTEGRDSSSGAETADFSESPMAMADDDLKGASNSVIDAKPIVKKSFFARMSQLNLLAPDGRFSAVFNLSAATLGAGALAVPISILDAGIVGGILLLFVMGVLSLLSIIMIAKACYITGKPSYEELLEHLFGKGVCYGFDVVMILFCFGTCVTYLITLFDILYPVLVHFIGPDPTNWFLKIWVHRIPFTAVIAIVILLPLSLRSHISEIRYVTFLGVLGVFFLAITSIYVLCRYGVSDHLPSDMVSPVNGWTSMLAAINTYTFAYCNQPNVPEIYIQVRDPTTKRFMPVVVWTIAVCFAVYVTVGITNFLAFGMDVQSSIIINLGQYISQGDVMICISFALECITIIGAFPLVVYPQRSSIVHAISACLPPRNAWWKKVYGWIVVVLIIGLSYAVAIALPDVNVMLGLVGSLTGSIVTFYSPAAFILKISKKPLLTFDVEHIVCYVLIVVGTIAFVLGTYASVQGVIDYYSS</sequence>
<dbReference type="InterPro" id="IPR013057">
    <property type="entry name" value="AA_transpt_TM"/>
</dbReference>
<evidence type="ECO:0000256" key="4">
    <source>
        <dbReference type="ARBA" id="ARBA00023136"/>
    </source>
</evidence>
<dbReference type="InParanoid" id="C5LZ58"/>
<feature type="transmembrane region" description="Helical" evidence="6">
    <location>
        <begin position="191"/>
        <end position="211"/>
    </location>
</feature>
<feature type="transmembrane region" description="Helical" evidence="6">
    <location>
        <begin position="146"/>
        <end position="171"/>
    </location>
</feature>
<keyword evidence="3 6" id="KW-1133">Transmembrane helix</keyword>
<comment type="subcellular location">
    <subcellularLocation>
        <location evidence="1">Membrane</location>
        <topology evidence="1">Multi-pass membrane protein</topology>
    </subcellularLocation>
</comment>
<organism evidence="9">
    <name type="scientific">Perkinsus marinus (strain ATCC 50983 / TXsc)</name>
    <dbReference type="NCBI Taxonomy" id="423536"/>
    <lineage>
        <taxon>Eukaryota</taxon>
        <taxon>Sar</taxon>
        <taxon>Alveolata</taxon>
        <taxon>Perkinsozoa</taxon>
        <taxon>Perkinsea</taxon>
        <taxon>Perkinsida</taxon>
        <taxon>Perkinsidae</taxon>
        <taxon>Perkinsus</taxon>
    </lineage>
</organism>
<feature type="transmembrane region" description="Helical" evidence="6">
    <location>
        <begin position="74"/>
        <end position="94"/>
    </location>
</feature>
<feature type="region of interest" description="Disordered" evidence="5">
    <location>
        <begin position="1"/>
        <end position="28"/>
    </location>
</feature>
<feature type="transmembrane region" description="Helical" evidence="6">
    <location>
        <begin position="295"/>
        <end position="321"/>
    </location>
</feature>
<name>C5LZ58_PERM5</name>
<dbReference type="Pfam" id="PF01490">
    <property type="entry name" value="Aa_trans"/>
    <property type="match status" value="1"/>
</dbReference>
<dbReference type="OMA" id="ETMPYWK"/>
<gene>
    <name evidence="8" type="ORF">Pmar_PMAR016145</name>
</gene>
<evidence type="ECO:0000256" key="6">
    <source>
        <dbReference type="SAM" id="Phobius"/>
    </source>
</evidence>
<evidence type="ECO:0000256" key="2">
    <source>
        <dbReference type="ARBA" id="ARBA00022692"/>
    </source>
</evidence>
<keyword evidence="9" id="KW-1185">Reference proteome</keyword>
<feature type="domain" description="Amino acid transporter transmembrane" evidence="7">
    <location>
        <begin position="72"/>
        <end position="472"/>
    </location>
</feature>
<dbReference type="PANTHER" id="PTHR22950:SF702">
    <property type="entry name" value="AMINO ACID TRANSPORTER PROTEIN"/>
    <property type="match status" value="1"/>
</dbReference>
<protein>
    <submittedName>
        <fullName evidence="8">10 transmembrane domain, possible aa transporter, putative</fullName>
    </submittedName>
</protein>
<feature type="transmembrane region" description="Helical" evidence="6">
    <location>
        <begin position="341"/>
        <end position="364"/>
    </location>
</feature>
<proteinExistence type="predicted"/>
<evidence type="ECO:0000256" key="3">
    <source>
        <dbReference type="ARBA" id="ARBA00022989"/>
    </source>
</evidence>
<keyword evidence="2 6" id="KW-0812">Transmembrane</keyword>
<keyword evidence="4 6" id="KW-0472">Membrane</keyword>
<accession>C5LZ58</accession>
<evidence type="ECO:0000256" key="5">
    <source>
        <dbReference type="SAM" id="MobiDB-lite"/>
    </source>
</evidence>
<dbReference type="GO" id="GO:0016020">
    <property type="term" value="C:membrane"/>
    <property type="evidence" value="ECO:0007669"/>
    <property type="project" value="UniProtKB-SubCell"/>
</dbReference>
<dbReference type="Proteomes" id="UP000007800">
    <property type="component" value="Unassembled WGS sequence"/>
</dbReference>
<dbReference type="RefSeq" id="XP_002765350.1">
    <property type="nucleotide sequence ID" value="XM_002765304.1"/>
</dbReference>
<dbReference type="PANTHER" id="PTHR22950">
    <property type="entry name" value="AMINO ACID TRANSPORTER"/>
    <property type="match status" value="1"/>
</dbReference>
<dbReference type="EMBL" id="GG686838">
    <property type="protein sequence ID" value="EEQ98067.1"/>
    <property type="molecule type" value="Genomic_DNA"/>
</dbReference>
<feature type="transmembrane region" description="Helical" evidence="6">
    <location>
        <begin position="414"/>
        <end position="439"/>
    </location>
</feature>
<dbReference type="GeneID" id="9040493"/>
<evidence type="ECO:0000256" key="1">
    <source>
        <dbReference type="ARBA" id="ARBA00004141"/>
    </source>
</evidence>
<reference evidence="8 9" key="1">
    <citation type="submission" date="2008-07" db="EMBL/GenBank/DDBJ databases">
        <authorList>
            <person name="El-Sayed N."/>
            <person name="Caler E."/>
            <person name="Inman J."/>
            <person name="Amedeo P."/>
            <person name="Hass B."/>
            <person name="Wortman J."/>
        </authorList>
    </citation>
    <scope>NUCLEOTIDE SEQUENCE [LARGE SCALE GENOMIC DNA]</scope>
    <source>
        <strain evidence="9">ATCC 50983 / TXsc</strain>
    </source>
</reference>
<feature type="transmembrane region" description="Helical" evidence="6">
    <location>
        <begin position="100"/>
        <end position="125"/>
    </location>
</feature>
<evidence type="ECO:0000313" key="8">
    <source>
        <dbReference type="EMBL" id="EEQ98067.1"/>
    </source>
</evidence>
<feature type="transmembrane region" description="Helical" evidence="6">
    <location>
        <begin position="223"/>
        <end position="245"/>
    </location>
</feature>
<feature type="transmembrane region" description="Helical" evidence="6">
    <location>
        <begin position="388"/>
        <end position="408"/>
    </location>
</feature>
<dbReference type="OrthoDB" id="28208at2759"/>
<evidence type="ECO:0000313" key="9">
    <source>
        <dbReference type="Proteomes" id="UP000007800"/>
    </source>
</evidence>
<feature type="transmembrane region" description="Helical" evidence="6">
    <location>
        <begin position="451"/>
        <end position="472"/>
    </location>
</feature>
<evidence type="ECO:0000259" key="7">
    <source>
        <dbReference type="Pfam" id="PF01490"/>
    </source>
</evidence>
<dbReference type="GO" id="GO:0015179">
    <property type="term" value="F:L-amino acid transmembrane transporter activity"/>
    <property type="evidence" value="ECO:0007669"/>
    <property type="project" value="TreeGrafter"/>
</dbReference>
<dbReference type="AlphaFoldDB" id="C5LZ58"/>